<dbReference type="EMBL" id="JYHV01000016">
    <property type="protein sequence ID" value="KJH82176.1"/>
    <property type="molecule type" value="Genomic_DNA"/>
</dbReference>
<dbReference type="InterPro" id="IPR022770">
    <property type="entry name" value="IucA/IucC-like_C"/>
</dbReference>
<accession>A0A0D9AS28</accession>
<name>A0A0D9AS28_STUST</name>
<evidence type="ECO:0000259" key="2">
    <source>
        <dbReference type="Pfam" id="PF11575"/>
    </source>
</evidence>
<dbReference type="Pfam" id="PF06276">
    <property type="entry name" value="FhuF"/>
    <property type="match status" value="1"/>
</dbReference>
<protein>
    <submittedName>
        <fullName evidence="3">Iron reductase</fullName>
    </submittedName>
</protein>
<reference evidence="3 4" key="1">
    <citation type="submission" date="2015-02" db="EMBL/GenBank/DDBJ databases">
        <title>Draft genome sequence of Pseudomonas stutzeri NT0128 isolated from wheat (Triticum turgidum) rhizosphere.</title>
        <authorList>
            <person name="Tovi N."/>
            <person name="Frenk S."/>
            <person name="Hadar Y."/>
            <person name="Minz D."/>
        </authorList>
    </citation>
    <scope>NUCLEOTIDE SEQUENCE [LARGE SCALE GENOMIC DNA]</scope>
    <source>
        <strain evidence="3 4">NT0128</strain>
    </source>
</reference>
<dbReference type="AlphaFoldDB" id="A0A0D9AS28"/>
<evidence type="ECO:0000313" key="3">
    <source>
        <dbReference type="EMBL" id="KJH82176.1"/>
    </source>
</evidence>
<dbReference type="PATRIC" id="fig|316.101.peg.4602"/>
<dbReference type="GO" id="GO:0051537">
    <property type="term" value="F:2 iron, 2 sulfur cluster binding"/>
    <property type="evidence" value="ECO:0007669"/>
    <property type="project" value="InterPro"/>
</dbReference>
<evidence type="ECO:0000313" key="4">
    <source>
        <dbReference type="Proteomes" id="UP000032487"/>
    </source>
</evidence>
<dbReference type="RefSeq" id="WP_045162178.1">
    <property type="nucleotide sequence ID" value="NZ_JYHV01000016.1"/>
</dbReference>
<dbReference type="OrthoDB" id="8993954at2"/>
<dbReference type="Proteomes" id="UP000032487">
    <property type="component" value="Unassembled WGS sequence"/>
</dbReference>
<dbReference type="GO" id="GO:0003824">
    <property type="term" value="F:catalytic activity"/>
    <property type="evidence" value="ECO:0007669"/>
    <property type="project" value="UniProtKB-ARBA"/>
</dbReference>
<feature type="domain" description="Ferric siderophore reductase C-terminal" evidence="2">
    <location>
        <begin position="219"/>
        <end position="239"/>
    </location>
</feature>
<dbReference type="Pfam" id="PF11575">
    <property type="entry name" value="FhuF_C"/>
    <property type="match status" value="1"/>
</dbReference>
<evidence type="ECO:0000259" key="1">
    <source>
        <dbReference type="Pfam" id="PF06276"/>
    </source>
</evidence>
<dbReference type="InterPro" id="IPR024726">
    <property type="entry name" value="FhuF_C"/>
</dbReference>
<organism evidence="3 4">
    <name type="scientific">Stutzerimonas stutzeri</name>
    <name type="common">Pseudomonas stutzeri</name>
    <dbReference type="NCBI Taxonomy" id="316"/>
    <lineage>
        <taxon>Bacteria</taxon>
        <taxon>Pseudomonadati</taxon>
        <taxon>Pseudomonadota</taxon>
        <taxon>Gammaproteobacteria</taxon>
        <taxon>Pseudomonadales</taxon>
        <taxon>Pseudomonadaceae</taxon>
        <taxon>Stutzerimonas</taxon>
    </lineage>
</organism>
<sequence>MIAALAPLYIGEFASYRDVLTTRDDARASIPAPLLLQPARLDAIFQRFDPLHTGQDRRALASQWSKYYLVRLIPPVVAAALVLGWRLPLAFDDVEVVLDEQGLPHAFKLPAEGGPFSTPPNDPFQRFGELIDANLQPFIQGLASEVRLSPKVLWSSAGNYLEWFIGEMAKALPGAVLTHGHELLSSERRPDGRRNPLFRPVRYVEVSPALRPDGLWRQRRVCCIRYRLEHFEHCDNCPLLDQPPAYVSDL</sequence>
<dbReference type="InterPro" id="IPR008090">
    <property type="entry name" value="Fe_iron_reduct"/>
</dbReference>
<dbReference type="NCBIfam" id="TIGR03951">
    <property type="entry name" value="Fe_III_red_FhuF"/>
    <property type="match status" value="1"/>
</dbReference>
<proteinExistence type="predicted"/>
<feature type="domain" description="Aerobactin siderophore biosynthesis IucA/IucC-like C-terminal" evidence="1">
    <location>
        <begin position="62"/>
        <end position="205"/>
    </location>
</feature>
<comment type="caution">
    <text evidence="3">The sequence shown here is derived from an EMBL/GenBank/DDBJ whole genome shotgun (WGS) entry which is preliminary data.</text>
</comment>
<gene>
    <name evidence="3" type="ORF">UF78_10635</name>
</gene>